<dbReference type="Pfam" id="PF13517">
    <property type="entry name" value="FG-GAP_3"/>
    <property type="match status" value="1"/>
</dbReference>
<name>A0A4R5EZ69_9RHOB</name>
<dbReference type="RefSeq" id="WP_132827417.1">
    <property type="nucleotide sequence ID" value="NZ_SMFP01000002.1"/>
</dbReference>
<feature type="signal peptide" evidence="2">
    <location>
        <begin position="1"/>
        <end position="22"/>
    </location>
</feature>
<dbReference type="OrthoDB" id="58662at2"/>
<evidence type="ECO:0000256" key="1">
    <source>
        <dbReference type="ARBA" id="ARBA00022729"/>
    </source>
</evidence>
<dbReference type="InterPro" id="IPR013517">
    <property type="entry name" value="FG-GAP"/>
</dbReference>
<comment type="caution">
    <text evidence="3">The sequence shown here is derived from an EMBL/GenBank/DDBJ whole genome shotgun (WGS) entry which is preliminary data.</text>
</comment>
<accession>A0A4R5EZ69</accession>
<organism evidence="3 4">
    <name type="scientific">Antarcticimicrobium sediminis</name>
    <dbReference type="NCBI Taxonomy" id="2546227"/>
    <lineage>
        <taxon>Bacteria</taxon>
        <taxon>Pseudomonadati</taxon>
        <taxon>Pseudomonadota</taxon>
        <taxon>Alphaproteobacteria</taxon>
        <taxon>Rhodobacterales</taxon>
        <taxon>Paracoccaceae</taxon>
        <taxon>Antarcticimicrobium</taxon>
    </lineage>
</organism>
<keyword evidence="1 2" id="KW-0732">Signal</keyword>
<dbReference type="InterPro" id="IPR028994">
    <property type="entry name" value="Integrin_alpha_N"/>
</dbReference>
<feature type="chain" id="PRO_5020538574" evidence="2">
    <location>
        <begin position="23"/>
        <end position="253"/>
    </location>
</feature>
<protein>
    <submittedName>
        <fullName evidence="3">VCBS repeat-containing protein</fullName>
    </submittedName>
</protein>
<proteinExistence type="predicted"/>
<dbReference type="EMBL" id="SMFP01000002">
    <property type="protein sequence ID" value="TDE40160.1"/>
    <property type="molecule type" value="Genomic_DNA"/>
</dbReference>
<dbReference type="Proteomes" id="UP000294662">
    <property type="component" value="Unassembled WGS sequence"/>
</dbReference>
<dbReference type="SUPFAM" id="SSF69318">
    <property type="entry name" value="Integrin alpha N-terminal domain"/>
    <property type="match status" value="1"/>
</dbReference>
<reference evidence="3 4" key="1">
    <citation type="submission" date="2019-03" db="EMBL/GenBank/DDBJ databases">
        <authorList>
            <person name="Zhang S."/>
        </authorList>
    </citation>
    <scope>NUCLEOTIDE SEQUENCE [LARGE SCALE GENOMIC DNA]</scope>
    <source>
        <strain evidence="3 4">S4J41</strain>
    </source>
</reference>
<gene>
    <name evidence="3" type="ORF">E1B25_04195</name>
</gene>
<evidence type="ECO:0000313" key="4">
    <source>
        <dbReference type="Proteomes" id="UP000294662"/>
    </source>
</evidence>
<sequence length="253" mass="27165">MRRAALCAAALCALLAAEPAVAEPDSDCAAKVTGATYGTPTDRYRHGALGDPWEWASLEVSFSRPRHCGPGHVRASVVLPVDLVFEDVAPKLADLDGDGEPEILTVESHRRLGARLAIYKHVAGQIRRVAATAHIGRTNRWLAQIGAADLDGDGRMEIAYIDRPHLAKILRVWRYEGGTLSLVAEAPGLSNHRFADPMITGGLRDCGTGPEIITADAEWRNVMASRLIKGRIESRALGHRPSPAGFAAALACR</sequence>
<evidence type="ECO:0000256" key="2">
    <source>
        <dbReference type="SAM" id="SignalP"/>
    </source>
</evidence>
<evidence type="ECO:0000313" key="3">
    <source>
        <dbReference type="EMBL" id="TDE40160.1"/>
    </source>
</evidence>
<dbReference type="AlphaFoldDB" id="A0A4R5EZ69"/>
<keyword evidence="4" id="KW-1185">Reference proteome</keyword>